<organism evidence="11 12">
    <name type="scientific">Segatella copri</name>
    <dbReference type="NCBI Taxonomy" id="165179"/>
    <lineage>
        <taxon>Bacteria</taxon>
        <taxon>Pseudomonadati</taxon>
        <taxon>Bacteroidota</taxon>
        <taxon>Bacteroidia</taxon>
        <taxon>Bacteroidales</taxon>
        <taxon>Prevotellaceae</taxon>
        <taxon>Segatella</taxon>
    </lineage>
</organism>
<dbReference type="RefSeq" id="WP_118066831.1">
    <property type="nucleotide sequence ID" value="NZ_QSAG01000057.1"/>
</dbReference>
<dbReference type="InterPro" id="IPR006260">
    <property type="entry name" value="TonB/TolA_C"/>
</dbReference>
<sequence length="334" mass="36447">MATRGRNICNTLKAIRKQIADANGISYSPEECHFKGECKGTCPKCEQDVRDLEHELHLRQMAGKAIKVAGVALGITALTASATSCATQKGYYKSTPPKSEKVIPIQFQKYTTNDIALLQAKDSLSKKGMLFVQGHLISDEDNEPLIGASVIAKLSGKYAITDVNGNFTLEVEQGDTITVQYIGFIDRSIKLSEMSRDKLNIITLIFNESALGEVVAGIVPEVRIRGTAPVIKREDTFGEASFPGGSTALTQYIKTNLQYPKECREGAPIGRVILGFTVNKDGSLSNIKVEKSLVPILDEEAIRVLKSMPKWTPAKKNGKVVKSHATVPFTFKVE</sequence>
<evidence type="ECO:0000256" key="5">
    <source>
        <dbReference type="ARBA" id="ARBA00022519"/>
    </source>
</evidence>
<proteinExistence type="inferred from homology"/>
<dbReference type="EMBL" id="QSAG01000057">
    <property type="protein sequence ID" value="RGW39366.1"/>
    <property type="molecule type" value="Genomic_DNA"/>
</dbReference>
<evidence type="ECO:0000256" key="8">
    <source>
        <dbReference type="ARBA" id="ARBA00022989"/>
    </source>
</evidence>
<feature type="domain" description="TonB C-terminal" evidence="10">
    <location>
        <begin position="244"/>
        <end position="334"/>
    </location>
</feature>
<dbReference type="GO" id="GO:0055085">
    <property type="term" value="P:transmembrane transport"/>
    <property type="evidence" value="ECO:0007669"/>
    <property type="project" value="InterPro"/>
</dbReference>
<evidence type="ECO:0000256" key="1">
    <source>
        <dbReference type="ARBA" id="ARBA00004383"/>
    </source>
</evidence>
<dbReference type="GO" id="GO:0098797">
    <property type="term" value="C:plasma membrane protein complex"/>
    <property type="evidence" value="ECO:0007669"/>
    <property type="project" value="TreeGrafter"/>
</dbReference>
<accession>A0AA92TVA0</accession>
<dbReference type="GO" id="GO:0015031">
    <property type="term" value="P:protein transport"/>
    <property type="evidence" value="ECO:0007669"/>
    <property type="project" value="UniProtKB-KW"/>
</dbReference>
<evidence type="ECO:0000259" key="10">
    <source>
        <dbReference type="PROSITE" id="PS52015"/>
    </source>
</evidence>
<name>A0AA92TVA0_9BACT</name>
<dbReference type="InterPro" id="IPR008969">
    <property type="entry name" value="CarboxyPept-like_regulatory"/>
</dbReference>
<gene>
    <name evidence="11" type="ORF">DWV76_15830</name>
</gene>
<dbReference type="PANTHER" id="PTHR33446">
    <property type="entry name" value="PROTEIN TONB-RELATED"/>
    <property type="match status" value="1"/>
</dbReference>
<comment type="similarity">
    <text evidence="2">Belongs to the TonB family.</text>
</comment>
<keyword evidence="6" id="KW-0812">Transmembrane</keyword>
<evidence type="ECO:0000256" key="4">
    <source>
        <dbReference type="ARBA" id="ARBA00022475"/>
    </source>
</evidence>
<keyword evidence="8" id="KW-1133">Transmembrane helix</keyword>
<keyword evidence="4" id="KW-1003">Cell membrane</keyword>
<dbReference type="Pfam" id="PF13715">
    <property type="entry name" value="CarbopepD_reg_2"/>
    <property type="match status" value="1"/>
</dbReference>
<dbReference type="InterPro" id="IPR051045">
    <property type="entry name" value="TonB-dependent_transducer"/>
</dbReference>
<dbReference type="Pfam" id="PF03544">
    <property type="entry name" value="TonB_C"/>
    <property type="match status" value="1"/>
</dbReference>
<protein>
    <submittedName>
        <fullName evidence="11">TonB family protein</fullName>
    </submittedName>
</protein>
<keyword evidence="3" id="KW-0813">Transport</keyword>
<dbReference type="Gene3D" id="3.30.1150.10">
    <property type="match status" value="1"/>
</dbReference>
<evidence type="ECO:0000256" key="9">
    <source>
        <dbReference type="ARBA" id="ARBA00023136"/>
    </source>
</evidence>
<dbReference type="SUPFAM" id="SSF49464">
    <property type="entry name" value="Carboxypeptidase regulatory domain-like"/>
    <property type="match status" value="1"/>
</dbReference>
<comment type="caution">
    <text evidence="11">The sequence shown here is derived from an EMBL/GenBank/DDBJ whole genome shotgun (WGS) entry which is preliminary data.</text>
</comment>
<evidence type="ECO:0000256" key="2">
    <source>
        <dbReference type="ARBA" id="ARBA00006555"/>
    </source>
</evidence>
<dbReference type="PROSITE" id="PS52015">
    <property type="entry name" value="TONB_CTD"/>
    <property type="match status" value="1"/>
</dbReference>
<keyword evidence="7" id="KW-0653">Protein transport</keyword>
<comment type="subcellular location">
    <subcellularLocation>
        <location evidence="1">Cell inner membrane</location>
        <topology evidence="1">Single-pass membrane protein</topology>
        <orientation evidence="1">Periplasmic side</orientation>
    </subcellularLocation>
</comment>
<dbReference type="PANTHER" id="PTHR33446:SF2">
    <property type="entry name" value="PROTEIN TONB"/>
    <property type="match status" value="1"/>
</dbReference>
<evidence type="ECO:0000256" key="3">
    <source>
        <dbReference type="ARBA" id="ARBA00022448"/>
    </source>
</evidence>
<dbReference type="Proteomes" id="UP000283785">
    <property type="component" value="Unassembled WGS sequence"/>
</dbReference>
<evidence type="ECO:0000256" key="7">
    <source>
        <dbReference type="ARBA" id="ARBA00022927"/>
    </source>
</evidence>
<reference evidence="11 12" key="1">
    <citation type="submission" date="2018-08" db="EMBL/GenBank/DDBJ databases">
        <title>A genome reference for cultivated species of the human gut microbiota.</title>
        <authorList>
            <person name="Zou Y."/>
            <person name="Xue W."/>
            <person name="Luo G."/>
        </authorList>
    </citation>
    <scope>NUCLEOTIDE SEQUENCE [LARGE SCALE GENOMIC DNA]</scope>
    <source>
        <strain evidence="11 12">AF12-50</strain>
    </source>
</reference>
<evidence type="ECO:0000256" key="6">
    <source>
        <dbReference type="ARBA" id="ARBA00022692"/>
    </source>
</evidence>
<keyword evidence="9" id="KW-0472">Membrane</keyword>
<dbReference type="GO" id="GO:0031992">
    <property type="term" value="F:energy transducer activity"/>
    <property type="evidence" value="ECO:0007669"/>
    <property type="project" value="TreeGrafter"/>
</dbReference>
<dbReference type="SUPFAM" id="SSF74653">
    <property type="entry name" value="TolA/TonB C-terminal domain"/>
    <property type="match status" value="1"/>
</dbReference>
<evidence type="ECO:0000313" key="12">
    <source>
        <dbReference type="Proteomes" id="UP000283785"/>
    </source>
</evidence>
<evidence type="ECO:0000313" key="11">
    <source>
        <dbReference type="EMBL" id="RGW39366.1"/>
    </source>
</evidence>
<dbReference type="AlphaFoldDB" id="A0AA92TVA0"/>
<dbReference type="InterPro" id="IPR037682">
    <property type="entry name" value="TonB_C"/>
</dbReference>
<dbReference type="NCBIfam" id="TIGR01352">
    <property type="entry name" value="tonB_Cterm"/>
    <property type="match status" value="1"/>
</dbReference>
<keyword evidence="5" id="KW-0997">Cell inner membrane</keyword>